<evidence type="ECO:0000313" key="2">
    <source>
        <dbReference type="Proteomes" id="UP000533900"/>
    </source>
</evidence>
<accession>A0A842IXB0</accession>
<name>A0A842IXB0_9FLAO</name>
<sequence>MNTNPTPKTIAELQQWLKAQCHYNLSYYNIDGTTIYEGYCIKIVDGVYQWCFHDRSHREVVVQFKNEKDIVSYAHKEITSNSWTKNNLVGIFKPLELNTILKSINKLDITYNTDQLFYGKDDVRTRVFVTGCDIKKVTHLIKSIYK</sequence>
<comment type="caution">
    <text evidence="1">The sequence shown here is derived from an EMBL/GenBank/DDBJ whole genome shotgun (WGS) entry which is preliminary data.</text>
</comment>
<dbReference type="AlphaFoldDB" id="A0A842IXB0"/>
<reference evidence="1" key="1">
    <citation type="submission" date="2020-08" db="EMBL/GenBank/DDBJ databases">
        <title>Winogradskyella ouciana sp. nov., isolated from the hadal seawater of the Mariana Trench.</title>
        <authorList>
            <person name="He X."/>
        </authorList>
    </citation>
    <scope>NUCLEOTIDE SEQUENCE [LARGE SCALE GENOMIC DNA]</scope>
    <source>
        <strain evidence="1">KCTC 52348</strain>
    </source>
</reference>
<protein>
    <submittedName>
        <fullName evidence="1">Uncharacterized protein</fullName>
    </submittedName>
</protein>
<organism evidence="1 2">
    <name type="scientific">Winogradskyella flava</name>
    <dbReference type="NCBI Taxonomy" id="1884876"/>
    <lineage>
        <taxon>Bacteria</taxon>
        <taxon>Pseudomonadati</taxon>
        <taxon>Bacteroidota</taxon>
        <taxon>Flavobacteriia</taxon>
        <taxon>Flavobacteriales</taxon>
        <taxon>Flavobacteriaceae</taxon>
        <taxon>Winogradskyella</taxon>
    </lineage>
</organism>
<dbReference type="EMBL" id="JACLCP010000002">
    <property type="protein sequence ID" value="MBC2845418.1"/>
    <property type="molecule type" value="Genomic_DNA"/>
</dbReference>
<gene>
    <name evidence="1" type="ORF">H7F21_09970</name>
</gene>
<dbReference type="RefSeq" id="WP_185789119.1">
    <property type="nucleotide sequence ID" value="NZ_JACLCP010000002.1"/>
</dbReference>
<dbReference type="Proteomes" id="UP000533900">
    <property type="component" value="Unassembled WGS sequence"/>
</dbReference>
<evidence type="ECO:0000313" key="1">
    <source>
        <dbReference type="EMBL" id="MBC2845418.1"/>
    </source>
</evidence>
<keyword evidence="2" id="KW-1185">Reference proteome</keyword>
<proteinExistence type="predicted"/>